<dbReference type="CDD" id="cd17043">
    <property type="entry name" value="RA"/>
    <property type="match status" value="1"/>
</dbReference>
<dbReference type="Proteomes" id="UP000646827">
    <property type="component" value="Unassembled WGS sequence"/>
</dbReference>
<keyword evidence="7" id="KW-1185">Reference proteome</keyword>
<proteinExistence type="predicted"/>
<evidence type="ECO:0000256" key="1">
    <source>
        <dbReference type="ARBA" id="ARBA00022443"/>
    </source>
</evidence>
<dbReference type="GO" id="GO:0008104">
    <property type="term" value="P:intracellular protein localization"/>
    <property type="evidence" value="ECO:0007669"/>
    <property type="project" value="TreeGrafter"/>
</dbReference>
<keyword evidence="1 2" id="KW-0728">SH3 domain</keyword>
<feature type="region of interest" description="Disordered" evidence="3">
    <location>
        <begin position="686"/>
        <end position="740"/>
    </location>
</feature>
<evidence type="ECO:0008006" key="8">
    <source>
        <dbReference type="Google" id="ProtNLM"/>
    </source>
</evidence>
<dbReference type="PANTHER" id="PTHR47775:SF1">
    <property type="entry name" value="BUD SITE SELECTION PROTEIN 14"/>
    <property type="match status" value="1"/>
</dbReference>
<evidence type="ECO:0000313" key="6">
    <source>
        <dbReference type="EMBL" id="KAG2225387.1"/>
    </source>
</evidence>
<feature type="compositionally biased region" description="Acidic residues" evidence="3">
    <location>
        <begin position="47"/>
        <end position="80"/>
    </location>
</feature>
<dbReference type="GO" id="GO:0007165">
    <property type="term" value="P:signal transduction"/>
    <property type="evidence" value="ECO:0007669"/>
    <property type="project" value="InterPro"/>
</dbReference>
<feature type="region of interest" description="Disordered" evidence="3">
    <location>
        <begin position="251"/>
        <end position="339"/>
    </location>
</feature>
<name>A0A8H7SBU9_9FUNG</name>
<dbReference type="SUPFAM" id="SSF50044">
    <property type="entry name" value="SH3-domain"/>
    <property type="match status" value="1"/>
</dbReference>
<evidence type="ECO:0000259" key="4">
    <source>
        <dbReference type="PROSITE" id="PS50002"/>
    </source>
</evidence>
<dbReference type="GO" id="GO:0051286">
    <property type="term" value="C:cell tip"/>
    <property type="evidence" value="ECO:0007669"/>
    <property type="project" value="TreeGrafter"/>
</dbReference>
<feature type="compositionally biased region" description="Low complexity" evidence="3">
    <location>
        <begin position="288"/>
        <end position="311"/>
    </location>
</feature>
<dbReference type="Gene3D" id="2.30.30.40">
    <property type="entry name" value="SH3 Domains"/>
    <property type="match status" value="1"/>
</dbReference>
<feature type="domain" description="SH3" evidence="4">
    <location>
        <begin position="93"/>
        <end position="154"/>
    </location>
</feature>
<dbReference type="PANTHER" id="PTHR47775">
    <property type="entry name" value="BUD SITE SELECTION PROTEIN 14"/>
    <property type="match status" value="1"/>
</dbReference>
<feature type="compositionally biased region" description="Low complexity" evidence="3">
    <location>
        <begin position="267"/>
        <end position="279"/>
    </location>
</feature>
<feature type="compositionally biased region" description="Low complexity" evidence="3">
    <location>
        <begin position="399"/>
        <end position="409"/>
    </location>
</feature>
<feature type="region of interest" description="Disordered" evidence="3">
    <location>
        <begin position="575"/>
        <end position="606"/>
    </location>
</feature>
<evidence type="ECO:0000256" key="2">
    <source>
        <dbReference type="PROSITE-ProRule" id="PRU00192"/>
    </source>
</evidence>
<feature type="compositionally biased region" description="Polar residues" evidence="3">
    <location>
        <begin position="387"/>
        <end position="398"/>
    </location>
</feature>
<feature type="compositionally biased region" description="Polar residues" evidence="3">
    <location>
        <begin position="251"/>
        <end position="266"/>
    </location>
</feature>
<reference evidence="6 7" key="1">
    <citation type="submission" date="2020-12" db="EMBL/GenBank/DDBJ databases">
        <title>Metabolic potential, ecology and presence of endohyphal bacteria is reflected in genomic diversity of Mucoromycotina.</title>
        <authorList>
            <person name="Muszewska A."/>
            <person name="Okrasinska A."/>
            <person name="Steczkiewicz K."/>
            <person name="Drgas O."/>
            <person name="Orlowska M."/>
            <person name="Perlinska-Lenart U."/>
            <person name="Aleksandrzak-Piekarczyk T."/>
            <person name="Szatraj K."/>
            <person name="Zielenkiewicz U."/>
            <person name="Pilsyk S."/>
            <person name="Malc E."/>
            <person name="Mieczkowski P."/>
            <person name="Kruszewska J.S."/>
            <person name="Biernat P."/>
            <person name="Pawlowska J."/>
        </authorList>
    </citation>
    <scope>NUCLEOTIDE SEQUENCE [LARGE SCALE GENOMIC DNA]</scope>
    <source>
        <strain evidence="6 7">CBS 142.35</strain>
    </source>
</reference>
<organism evidence="6 7">
    <name type="scientific">Circinella minor</name>
    <dbReference type="NCBI Taxonomy" id="1195481"/>
    <lineage>
        <taxon>Eukaryota</taxon>
        <taxon>Fungi</taxon>
        <taxon>Fungi incertae sedis</taxon>
        <taxon>Mucoromycota</taxon>
        <taxon>Mucoromycotina</taxon>
        <taxon>Mucoromycetes</taxon>
        <taxon>Mucorales</taxon>
        <taxon>Lichtheimiaceae</taxon>
        <taxon>Circinella</taxon>
    </lineage>
</organism>
<dbReference type="Pfam" id="PF00018">
    <property type="entry name" value="SH3_1"/>
    <property type="match status" value="1"/>
</dbReference>
<comment type="caution">
    <text evidence="6">The sequence shown here is derived from an EMBL/GenBank/DDBJ whole genome shotgun (WGS) entry which is preliminary data.</text>
</comment>
<feature type="compositionally biased region" description="Low complexity" evidence="3">
    <location>
        <begin position="328"/>
        <end position="337"/>
    </location>
</feature>
<dbReference type="SMART" id="SM00326">
    <property type="entry name" value="SH3"/>
    <property type="match status" value="1"/>
</dbReference>
<gene>
    <name evidence="6" type="ORF">INT45_010023</name>
</gene>
<dbReference type="InterPro" id="IPR029071">
    <property type="entry name" value="Ubiquitin-like_domsf"/>
</dbReference>
<dbReference type="EMBL" id="JAEPRB010000028">
    <property type="protein sequence ID" value="KAG2225387.1"/>
    <property type="molecule type" value="Genomic_DNA"/>
</dbReference>
<feature type="region of interest" description="Disordered" evidence="3">
    <location>
        <begin position="863"/>
        <end position="891"/>
    </location>
</feature>
<dbReference type="AlphaFoldDB" id="A0A8H7SBU9"/>
<dbReference type="SUPFAM" id="SSF54236">
    <property type="entry name" value="Ubiquitin-like"/>
    <property type="match status" value="1"/>
</dbReference>
<dbReference type="InterPro" id="IPR053039">
    <property type="entry name" value="Polarity_Bud-Selection_Reg"/>
</dbReference>
<dbReference type="GO" id="GO:0030950">
    <property type="term" value="P:establishment or maintenance of actin cytoskeleton polarity"/>
    <property type="evidence" value="ECO:0007669"/>
    <property type="project" value="TreeGrafter"/>
</dbReference>
<dbReference type="InterPro" id="IPR000159">
    <property type="entry name" value="RA_dom"/>
</dbReference>
<sequence length="914" mass="101985">HLVVNTQVDRPIPRSTSQWQPSPETSTGIQEEDAISLKQRNRNNTLYEEDEEDEEDDDEDLDDLDEMDEDEDELDEDDDSTYTSSPSIPDENINFDLVYALHTFVATVEGQASVVKGDALTLLDDSNSYWWLVSVLKTSEVGYIPAENIETPFERLARLNKHRNVEMTSMDQAVHYISDENKKKKGGRQRRVTLNKDLSVQAQIILTGDDEDHEVGEAYEEWEEDMNDDASVLTEEDNQEDEEEDHVLNSIGNNMNVGVPQQLQDQNNNNATTKTTNAAPQPILRTTNNNNDNNNHSAVSSTSTSSTSSSTLRNVNNEDNKRQQQTANNNNNNSNNNTFWRLFSRNKKDNPKANSVIPARVSISEDADSNSISSLASSIISEDKTVSRNSQHPNITRSNHTSNKENNNNGKLSVLRVFAGNVNVGAMYHSMLVDENTSAEQLLIQTMERFHIAQIEDKTAGRSSRAITPTNGSGIEYYLTVKAHNGDEITLAPQDKPLAIFQTLTAHLTTPMPSLAHVKQFSQSASTINKPKATPQRKGRYSEDSTIRFYLHKRIRRVNEREGQVYIKVSHYTDTKKKSSTNGNDNVLFSARNLRRKKSSSGTDASRERIDKLIAISASISIADLTEIALDKFHIVPHGDNDHYRLTVSSQQKADKLLNPSSKLIEVLHDDDSTRDAGEKLFTLRKMSSHHHHQSRSASREGQQRSISKVSPEKTRQQQHQRSQSYQRSPLSITIRNEKTEDALRRLDNALTTLSNNNTKRKTTSDNTNPAMAVIRNVDSGVDIILTHGLLSSKILSKNQVQYTVSANMGNQKSQLVAQKIMQQPVTNANRTINSSLKNVTESDLDILVKCGVAFLEAHDRKSGRKPVPSALAPGNNGNPGTPSAPALDIVDSSAGSLDDLEKEFQRIIAAHAF</sequence>
<dbReference type="FunFam" id="2.30.30.40:FF:000035">
    <property type="entry name" value="SH3 domain containing protein"/>
    <property type="match status" value="1"/>
</dbReference>
<dbReference type="InterPro" id="IPR036028">
    <property type="entry name" value="SH3-like_dom_sf"/>
</dbReference>
<feature type="compositionally biased region" description="Low complexity" evidence="3">
    <location>
        <begin position="718"/>
        <end position="729"/>
    </location>
</feature>
<feature type="region of interest" description="Disordered" evidence="3">
    <location>
        <begin position="1"/>
        <end position="89"/>
    </location>
</feature>
<feature type="domain" description="Ras-associating" evidence="5">
    <location>
        <begin position="414"/>
        <end position="556"/>
    </location>
</feature>
<evidence type="ECO:0000313" key="7">
    <source>
        <dbReference type="Proteomes" id="UP000646827"/>
    </source>
</evidence>
<accession>A0A8H7SBU9</accession>
<dbReference type="PROSITE" id="PS50200">
    <property type="entry name" value="RA"/>
    <property type="match status" value="1"/>
</dbReference>
<evidence type="ECO:0000256" key="3">
    <source>
        <dbReference type="SAM" id="MobiDB-lite"/>
    </source>
</evidence>
<dbReference type="Gene3D" id="3.10.20.90">
    <property type="entry name" value="Phosphatidylinositol 3-kinase Catalytic Subunit, Chain A, domain 1"/>
    <property type="match status" value="1"/>
</dbReference>
<evidence type="ECO:0000259" key="5">
    <source>
        <dbReference type="PROSITE" id="PS50200"/>
    </source>
</evidence>
<feature type="region of interest" description="Disordered" evidence="3">
    <location>
        <begin position="382"/>
        <end position="409"/>
    </location>
</feature>
<dbReference type="PROSITE" id="PS50002">
    <property type="entry name" value="SH3"/>
    <property type="match status" value="1"/>
</dbReference>
<feature type="compositionally biased region" description="Polar residues" evidence="3">
    <location>
        <begin position="1"/>
        <end position="29"/>
    </location>
</feature>
<protein>
    <recommendedName>
        <fullName evidence="8">SH3 domain-containing protein</fullName>
    </recommendedName>
</protein>
<dbReference type="OrthoDB" id="196165at2759"/>
<dbReference type="GO" id="GO:0015630">
    <property type="term" value="C:microtubule cytoskeleton"/>
    <property type="evidence" value="ECO:0007669"/>
    <property type="project" value="TreeGrafter"/>
</dbReference>
<feature type="non-terminal residue" evidence="6">
    <location>
        <position position="1"/>
    </location>
</feature>
<dbReference type="InterPro" id="IPR001452">
    <property type="entry name" value="SH3_domain"/>
</dbReference>